<dbReference type="RefSeq" id="WP_136136796.1">
    <property type="nucleotide sequence ID" value="NZ_SDGV01000014.1"/>
</dbReference>
<dbReference type="EMBL" id="SDGV01000014">
    <property type="protein sequence ID" value="THB61333.1"/>
    <property type="molecule type" value="Genomic_DNA"/>
</dbReference>
<sequence length="263" mass="29749">MGYWQIRKEEKKLKRKISVVCLLIASSLFIFTEKVEAVGLDDITTTIEKLMGQTSGSSNVINIFVLMTLLTLIPTLLILTTSFTRIIMVLSFVRTSLGTQQTPPNQVLVGIALFLTFFIMTPVYQDVNKEAIQPLIKNEITQTEAIQKAEKPIKRFMLKETREKDIELFLKHSKAKKPKNPESLSMVVVTPAFLISELRTAFSIGFLIFLPFLVIDMAVSSILMSMGMFMLSPVMISLPFKLLLFVLVDGWYLVVESLIRGFN</sequence>
<organism evidence="13 14">
    <name type="scientific">Vagococcus silagei</name>
    <dbReference type="NCBI Taxonomy" id="2508885"/>
    <lineage>
        <taxon>Bacteria</taxon>
        <taxon>Bacillati</taxon>
        <taxon>Bacillota</taxon>
        <taxon>Bacilli</taxon>
        <taxon>Lactobacillales</taxon>
        <taxon>Enterococcaceae</taxon>
        <taxon>Vagococcus</taxon>
    </lineage>
</organism>
<keyword evidence="13" id="KW-0969">Cilium</keyword>
<evidence type="ECO:0000256" key="6">
    <source>
        <dbReference type="ARBA" id="ARBA00022795"/>
    </source>
</evidence>
<dbReference type="GO" id="GO:0044781">
    <property type="term" value="P:bacterial-type flagellum organization"/>
    <property type="evidence" value="ECO:0007669"/>
    <property type="project" value="UniProtKB-UniRule"/>
</dbReference>
<keyword evidence="10" id="KW-0975">Bacterial flagellum</keyword>
<keyword evidence="13" id="KW-0282">Flagellum</keyword>
<dbReference type="PRINTS" id="PR00951">
    <property type="entry name" value="FLGBIOSNFLIP"/>
</dbReference>
<feature type="transmembrane region" description="Helical" evidence="12">
    <location>
        <begin position="61"/>
        <end position="87"/>
    </location>
</feature>
<dbReference type="InterPro" id="IPR005837">
    <property type="entry name" value="FliP"/>
</dbReference>
<dbReference type="PANTHER" id="PTHR30587:SF0">
    <property type="entry name" value="FLAGELLAR BIOSYNTHETIC PROTEIN FLIP"/>
    <property type="match status" value="1"/>
</dbReference>
<dbReference type="PROSITE" id="PS01061">
    <property type="entry name" value="FLIP_2"/>
    <property type="match status" value="1"/>
</dbReference>
<reference evidence="13 14" key="1">
    <citation type="submission" date="2019-01" db="EMBL/GenBank/DDBJ databases">
        <title>Vagococcus silagei sp. nov. isolated from brewer's grain.</title>
        <authorList>
            <person name="Guu J.-R."/>
        </authorList>
    </citation>
    <scope>NUCLEOTIDE SEQUENCE [LARGE SCALE GENOMIC DNA]</scope>
    <source>
        <strain evidence="13 14">2B-2</strain>
    </source>
</reference>
<accession>A0A4S3B6F0</accession>
<evidence type="ECO:0000313" key="14">
    <source>
        <dbReference type="Proteomes" id="UP000310506"/>
    </source>
</evidence>
<protein>
    <recommendedName>
        <fullName evidence="2 12">Flagellar biosynthetic protein FliP</fullName>
    </recommendedName>
</protein>
<evidence type="ECO:0000256" key="12">
    <source>
        <dbReference type="RuleBase" id="RU362069"/>
    </source>
</evidence>
<keyword evidence="9 12" id="KW-0472">Membrane</keyword>
<dbReference type="GO" id="GO:0005886">
    <property type="term" value="C:plasma membrane"/>
    <property type="evidence" value="ECO:0007669"/>
    <property type="project" value="UniProtKB-SubCell"/>
</dbReference>
<evidence type="ECO:0000256" key="3">
    <source>
        <dbReference type="ARBA" id="ARBA00022448"/>
    </source>
</evidence>
<keyword evidence="13" id="KW-0966">Cell projection</keyword>
<evidence type="ECO:0000256" key="10">
    <source>
        <dbReference type="ARBA" id="ARBA00023143"/>
    </source>
</evidence>
<evidence type="ECO:0000313" key="13">
    <source>
        <dbReference type="EMBL" id="THB61333.1"/>
    </source>
</evidence>
<feature type="transmembrane region" description="Helical" evidence="12">
    <location>
        <begin position="107"/>
        <end position="125"/>
    </location>
</feature>
<evidence type="ECO:0000256" key="4">
    <source>
        <dbReference type="ARBA" id="ARBA00022475"/>
    </source>
</evidence>
<feature type="transmembrane region" description="Helical" evidence="12">
    <location>
        <begin position="235"/>
        <end position="254"/>
    </location>
</feature>
<dbReference type="NCBIfam" id="TIGR01103">
    <property type="entry name" value="fliP"/>
    <property type="match status" value="1"/>
</dbReference>
<keyword evidence="6 12" id="KW-1005">Bacterial flagellum biogenesis</keyword>
<dbReference type="PANTHER" id="PTHR30587">
    <property type="entry name" value="FLAGELLAR BIOSYNTHETIC PROTEIN FLIP"/>
    <property type="match status" value="1"/>
</dbReference>
<feature type="transmembrane region" description="Helical" evidence="12">
    <location>
        <begin position="201"/>
        <end position="223"/>
    </location>
</feature>
<dbReference type="NCBIfam" id="NF009438">
    <property type="entry name" value="PRK12797.1"/>
    <property type="match status" value="1"/>
</dbReference>
<keyword evidence="8 12" id="KW-1133">Transmembrane helix</keyword>
<dbReference type="Proteomes" id="UP000310506">
    <property type="component" value="Unassembled WGS sequence"/>
</dbReference>
<evidence type="ECO:0000256" key="8">
    <source>
        <dbReference type="ARBA" id="ARBA00022989"/>
    </source>
</evidence>
<keyword evidence="7 12" id="KW-0653">Protein transport</keyword>
<dbReference type="GO" id="GO:0009306">
    <property type="term" value="P:protein secretion"/>
    <property type="evidence" value="ECO:0007669"/>
    <property type="project" value="UniProtKB-UniRule"/>
</dbReference>
<name>A0A4S3B6F0_9ENTE</name>
<keyword evidence="11 12" id="KW-1006">Bacterial flagellum protein export</keyword>
<dbReference type="Pfam" id="PF00813">
    <property type="entry name" value="FliP"/>
    <property type="match status" value="1"/>
</dbReference>
<dbReference type="PRINTS" id="PR01302">
    <property type="entry name" value="TYPE3IMPPROT"/>
</dbReference>
<proteinExistence type="inferred from homology"/>
<comment type="subcellular location">
    <subcellularLocation>
        <location evidence="12">Cell membrane</location>
        <topology evidence="12">Multi-pass membrane protein</topology>
    </subcellularLocation>
    <subcellularLocation>
        <location evidence="12">Bacterial flagellum basal body</location>
    </subcellularLocation>
</comment>
<keyword evidence="14" id="KW-1185">Reference proteome</keyword>
<dbReference type="GO" id="GO:0009425">
    <property type="term" value="C:bacterial-type flagellum basal body"/>
    <property type="evidence" value="ECO:0007669"/>
    <property type="project" value="UniProtKB-SubCell"/>
</dbReference>
<comment type="caution">
    <text evidence="13">The sequence shown here is derived from an EMBL/GenBank/DDBJ whole genome shotgun (WGS) entry which is preliminary data.</text>
</comment>
<dbReference type="OrthoDB" id="9805111at2"/>
<evidence type="ECO:0000256" key="7">
    <source>
        <dbReference type="ARBA" id="ARBA00022927"/>
    </source>
</evidence>
<evidence type="ECO:0000256" key="5">
    <source>
        <dbReference type="ARBA" id="ARBA00022692"/>
    </source>
</evidence>
<evidence type="ECO:0000256" key="9">
    <source>
        <dbReference type="ARBA" id="ARBA00023136"/>
    </source>
</evidence>
<gene>
    <name evidence="12 13" type="primary">fliP</name>
    <name evidence="13" type="ORF">ESZ54_06175</name>
</gene>
<evidence type="ECO:0000256" key="1">
    <source>
        <dbReference type="ARBA" id="ARBA00006257"/>
    </source>
</evidence>
<comment type="similarity">
    <text evidence="1 12">Belongs to the FliP/MopC/SpaP family.</text>
</comment>
<evidence type="ECO:0000256" key="11">
    <source>
        <dbReference type="ARBA" id="ARBA00023225"/>
    </source>
</evidence>
<keyword evidence="4 12" id="KW-1003">Cell membrane</keyword>
<dbReference type="InterPro" id="IPR005838">
    <property type="entry name" value="T3SS_IM_P"/>
</dbReference>
<comment type="function">
    <text evidence="12">Plays a role in the flagellum-specific transport system.</text>
</comment>
<keyword evidence="3 12" id="KW-0813">Transport</keyword>
<dbReference type="AlphaFoldDB" id="A0A4S3B6F0"/>
<evidence type="ECO:0000256" key="2">
    <source>
        <dbReference type="ARBA" id="ARBA00021714"/>
    </source>
</evidence>
<keyword evidence="5 12" id="KW-0812">Transmembrane</keyword>